<proteinExistence type="predicted"/>
<dbReference type="InterPro" id="IPR050471">
    <property type="entry name" value="AB_hydrolase"/>
</dbReference>
<evidence type="ECO:0000313" key="2">
    <source>
        <dbReference type="Proteomes" id="UP000182987"/>
    </source>
</evidence>
<dbReference type="GO" id="GO:0016787">
    <property type="term" value="F:hydrolase activity"/>
    <property type="evidence" value="ECO:0007669"/>
    <property type="project" value="UniProtKB-KW"/>
</dbReference>
<organism evidence="1 2">
    <name type="scientific">Luteibacter rhizovicinus DSM 16549</name>
    <dbReference type="NCBI Taxonomy" id="1440763"/>
    <lineage>
        <taxon>Bacteria</taxon>
        <taxon>Pseudomonadati</taxon>
        <taxon>Pseudomonadota</taxon>
        <taxon>Gammaproteobacteria</taxon>
        <taxon>Lysobacterales</taxon>
        <taxon>Rhodanobacteraceae</taxon>
        <taxon>Luteibacter</taxon>
    </lineage>
</organism>
<accession>A0A0G9HBY2</accession>
<dbReference type="AlphaFoldDB" id="A0A0G9HBY2"/>
<dbReference type="Pfam" id="PF00561">
    <property type="entry name" value="Abhydrolase_1"/>
    <property type="match status" value="1"/>
</dbReference>
<dbReference type="Proteomes" id="UP000182987">
    <property type="component" value="Chromosome"/>
</dbReference>
<dbReference type="InterPro" id="IPR029058">
    <property type="entry name" value="AB_hydrolase_fold"/>
</dbReference>
<evidence type="ECO:0000313" key="1">
    <source>
        <dbReference type="EMBL" id="APG05933.1"/>
    </source>
</evidence>
<dbReference type="EMBL" id="CP017480">
    <property type="protein sequence ID" value="APG05933.1"/>
    <property type="molecule type" value="Genomic_DNA"/>
</dbReference>
<dbReference type="RefSeq" id="WP_046967447.1">
    <property type="nucleotide sequence ID" value="NZ_CP017480.1"/>
</dbReference>
<dbReference type="Gene3D" id="3.40.50.1820">
    <property type="entry name" value="alpha/beta hydrolase"/>
    <property type="match status" value="1"/>
</dbReference>
<sequence length="283" mass="29904">MSQKTAASADNQYVEAGGVRYAYRRFGKPGRTPLLCLQHFTGTLDNWDPAIVDAHAADREVILFENAGVGRSGGTVPSNIAGMAEHVLHFVDALALSKVHILGYSLGGFLAQEIAISRPGLIGRLILSGSAPEGGAGAGMDRPELLAIYTDAAILPPDKLKRLFFPATPAGLESADGFLARLATRTAEADLAPDPAVASSQLQAMISWANWQGDVGAKLEKITQPVLVTNGNNDTMIPTANTFTLATYLPNATLIIYPNAGHGALFQYAADYASHTRTFLAVD</sequence>
<dbReference type="PRINTS" id="PR00111">
    <property type="entry name" value="ABHYDROLASE"/>
</dbReference>
<name>A0A0G9HBY2_9GAMM</name>
<gene>
    <name evidence="1" type="ORF">BJI69_19850</name>
</gene>
<keyword evidence="2" id="KW-1185">Reference proteome</keyword>
<protein>
    <submittedName>
        <fullName evidence="1">Alpha/beta hydrolase</fullName>
    </submittedName>
</protein>
<dbReference type="PANTHER" id="PTHR43433">
    <property type="entry name" value="HYDROLASE, ALPHA/BETA FOLD FAMILY PROTEIN"/>
    <property type="match status" value="1"/>
</dbReference>
<dbReference type="PATRIC" id="fig|1440763.5.peg.1655"/>
<dbReference type="OrthoDB" id="7958481at2"/>
<keyword evidence="1" id="KW-0378">Hydrolase</keyword>
<reference evidence="2" key="1">
    <citation type="submission" date="2016-09" db="EMBL/GenBank/DDBJ databases">
        <authorList>
            <person name="Lysoe E."/>
        </authorList>
    </citation>
    <scope>NUCLEOTIDE SEQUENCE [LARGE SCALE GENOMIC DNA]</scope>
    <source>
        <strain evidence="2">LJ96T</strain>
    </source>
</reference>
<dbReference type="STRING" id="1440763.BJI69_19850"/>
<dbReference type="SUPFAM" id="SSF53474">
    <property type="entry name" value="alpha/beta-Hydrolases"/>
    <property type="match status" value="1"/>
</dbReference>
<dbReference type="PANTHER" id="PTHR43433:SF5">
    <property type="entry name" value="AB HYDROLASE-1 DOMAIN-CONTAINING PROTEIN"/>
    <property type="match status" value="1"/>
</dbReference>
<dbReference type="KEGG" id="lrz:BJI69_19850"/>
<dbReference type="InterPro" id="IPR000073">
    <property type="entry name" value="AB_hydrolase_1"/>
</dbReference>